<dbReference type="EC" id="2.3.3.16" evidence="3"/>
<dbReference type="UniPathway" id="UPA00223"/>
<accession>A0A4R5CVD8</accession>
<dbReference type="OrthoDB" id="9800864at2"/>
<evidence type="ECO:0000256" key="5">
    <source>
        <dbReference type="SAM" id="MobiDB-lite"/>
    </source>
</evidence>
<dbReference type="GO" id="GO:0005829">
    <property type="term" value="C:cytosol"/>
    <property type="evidence" value="ECO:0007669"/>
    <property type="project" value="TreeGrafter"/>
</dbReference>
<organism evidence="6 7">
    <name type="scientific">Jiangella asiatica</name>
    <dbReference type="NCBI Taxonomy" id="2530372"/>
    <lineage>
        <taxon>Bacteria</taxon>
        <taxon>Bacillati</taxon>
        <taxon>Actinomycetota</taxon>
        <taxon>Actinomycetes</taxon>
        <taxon>Jiangellales</taxon>
        <taxon>Jiangellaceae</taxon>
        <taxon>Jiangella</taxon>
    </lineage>
</organism>
<dbReference type="SUPFAM" id="SSF48256">
    <property type="entry name" value="Citrate synthase"/>
    <property type="match status" value="1"/>
</dbReference>
<protein>
    <recommendedName>
        <fullName evidence="3">citrate synthase (unknown stereospecificity)</fullName>
        <ecNumber evidence="3">2.3.3.16</ecNumber>
    </recommendedName>
</protein>
<dbReference type="PANTHER" id="PTHR11739">
    <property type="entry name" value="CITRATE SYNTHASE"/>
    <property type="match status" value="1"/>
</dbReference>
<feature type="region of interest" description="Disordered" evidence="5">
    <location>
        <begin position="54"/>
        <end position="95"/>
    </location>
</feature>
<evidence type="ECO:0000256" key="2">
    <source>
        <dbReference type="ARBA" id="ARBA00010566"/>
    </source>
</evidence>
<comment type="pathway">
    <text evidence="1">Carbohydrate metabolism; tricarboxylic acid cycle.</text>
</comment>
<dbReference type="Gene3D" id="1.10.580.10">
    <property type="entry name" value="Citrate Synthase, domain 1"/>
    <property type="match status" value="1"/>
</dbReference>
<dbReference type="GO" id="GO:0006099">
    <property type="term" value="P:tricarboxylic acid cycle"/>
    <property type="evidence" value="ECO:0007669"/>
    <property type="project" value="UniProtKB-UniPathway"/>
</dbReference>
<dbReference type="GO" id="GO:0005975">
    <property type="term" value="P:carbohydrate metabolic process"/>
    <property type="evidence" value="ECO:0007669"/>
    <property type="project" value="TreeGrafter"/>
</dbReference>
<dbReference type="InterPro" id="IPR016142">
    <property type="entry name" value="Citrate_synth-like_lrg_a-sub"/>
</dbReference>
<dbReference type="AlphaFoldDB" id="A0A4R5CVD8"/>
<comment type="similarity">
    <text evidence="2">Belongs to the citrate synthase family.</text>
</comment>
<reference evidence="6 7" key="1">
    <citation type="submission" date="2019-03" db="EMBL/GenBank/DDBJ databases">
        <title>Draft genome sequences of novel Actinobacteria.</title>
        <authorList>
            <person name="Sahin N."/>
            <person name="Ay H."/>
            <person name="Saygin H."/>
        </authorList>
    </citation>
    <scope>NUCLEOTIDE SEQUENCE [LARGE SCALE GENOMIC DNA]</scope>
    <source>
        <strain evidence="6 7">5K138</strain>
    </source>
</reference>
<sequence>MAEPRRLTTRQVAIRLGVKPATVYAYVSRGLLTSRRGLGGRASTFDADEVERLAQRGRGGRPIDDGAPVGGVVGDRAGAPASADGGTHHGDDGAGAALRPAAAAIGPTYSSVTLIEADRHYHRGVDALALAAGYRYEEIAWWLWTGTMTRGIRFEAPADAVAAARRTGDALPAQCGLIDRLRVATIAAAATDPVRFDLAPHTVAGTARGLAATLVDALPARGDAPGPESDLAARLWPRLTARPVTAASVRLLDAAMVLLADHGLAASTVTARVAASARADPYAVVSAGLGTLEGPLHGAASGLAHRMLIDVRERGAGPVVAEHLRAGRRLPGLGHSLYRGDDPRARLLLDLLAELDGAGPAIDAARSVAETAARHLPLHPNIDLALASLSVATRMPPEAGETIFAVARTAGWIAHALDQISAWAVEHLDLPPD</sequence>
<dbReference type="PANTHER" id="PTHR11739:SF4">
    <property type="entry name" value="CITRATE SYNTHASE, PEROXISOMAL"/>
    <property type="match status" value="1"/>
</dbReference>
<dbReference type="Pfam" id="PF00285">
    <property type="entry name" value="Citrate_synt"/>
    <property type="match status" value="1"/>
</dbReference>
<dbReference type="SUPFAM" id="SSF46955">
    <property type="entry name" value="Putative DNA-binding domain"/>
    <property type="match status" value="1"/>
</dbReference>
<name>A0A4R5CVD8_9ACTN</name>
<gene>
    <name evidence="6" type="ORF">E1269_21940</name>
</gene>
<dbReference type="Gene3D" id="1.10.1660.10">
    <property type="match status" value="1"/>
</dbReference>
<evidence type="ECO:0000256" key="4">
    <source>
        <dbReference type="ARBA" id="ARBA00022679"/>
    </source>
</evidence>
<proteinExistence type="inferred from homology"/>
<evidence type="ECO:0000313" key="7">
    <source>
        <dbReference type="Proteomes" id="UP000294739"/>
    </source>
</evidence>
<evidence type="ECO:0000256" key="1">
    <source>
        <dbReference type="ARBA" id="ARBA00005163"/>
    </source>
</evidence>
<dbReference type="InterPro" id="IPR036969">
    <property type="entry name" value="Citrate_synthase_sf"/>
</dbReference>
<dbReference type="InParanoid" id="A0A4R5CVD8"/>
<dbReference type="InterPro" id="IPR009061">
    <property type="entry name" value="DNA-bd_dom_put_sf"/>
</dbReference>
<evidence type="ECO:0000313" key="6">
    <source>
        <dbReference type="EMBL" id="TDE02454.1"/>
    </source>
</evidence>
<dbReference type="InterPro" id="IPR002020">
    <property type="entry name" value="Citrate_synthase"/>
</dbReference>
<dbReference type="Gene3D" id="1.10.230.10">
    <property type="entry name" value="Cytochrome P450-Terp, domain 2"/>
    <property type="match status" value="1"/>
</dbReference>
<keyword evidence="4" id="KW-0808">Transferase</keyword>
<dbReference type="RefSeq" id="WP_131898513.1">
    <property type="nucleotide sequence ID" value="NZ_SMKZ01000036.1"/>
</dbReference>
<dbReference type="EMBL" id="SMKZ01000036">
    <property type="protein sequence ID" value="TDE02454.1"/>
    <property type="molecule type" value="Genomic_DNA"/>
</dbReference>
<comment type="caution">
    <text evidence="6">The sequence shown here is derived from an EMBL/GenBank/DDBJ whole genome shotgun (WGS) entry which is preliminary data.</text>
</comment>
<dbReference type="GO" id="GO:0036440">
    <property type="term" value="F:citrate synthase activity"/>
    <property type="evidence" value="ECO:0007669"/>
    <property type="project" value="UniProtKB-EC"/>
</dbReference>
<evidence type="ECO:0000256" key="3">
    <source>
        <dbReference type="ARBA" id="ARBA00012972"/>
    </source>
</evidence>
<dbReference type="PRINTS" id="PR00143">
    <property type="entry name" value="CITRTSNTHASE"/>
</dbReference>
<dbReference type="Proteomes" id="UP000294739">
    <property type="component" value="Unassembled WGS sequence"/>
</dbReference>
<dbReference type="InterPro" id="IPR016143">
    <property type="entry name" value="Citrate_synth-like_sm_a-sub"/>
</dbReference>
<feature type="compositionally biased region" description="Low complexity" evidence="5">
    <location>
        <begin position="74"/>
        <end position="85"/>
    </location>
</feature>
<keyword evidence="7" id="KW-1185">Reference proteome</keyword>